<reference evidence="1 2" key="1">
    <citation type="submission" date="2018-06" db="EMBL/GenBank/DDBJ databases">
        <authorList>
            <consortium name="Pathogen Informatics"/>
            <person name="Doyle S."/>
        </authorList>
    </citation>
    <scope>NUCLEOTIDE SEQUENCE [LARGE SCALE GENOMIC DNA]</scope>
    <source>
        <strain evidence="1 2">NCTC13532</strain>
    </source>
</reference>
<evidence type="ECO:0000313" key="2">
    <source>
        <dbReference type="Proteomes" id="UP000254282"/>
    </source>
</evidence>
<gene>
    <name evidence="1" type="ORF">NCTC13532_02744</name>
</gene>
<dbReference type="EMBL" id="UFVR01000004">
    <property type="protein sequence ID" value="SUX47183.1"/>
    <property type="molecule type" value="Genomic_DNA"/>
</dbReference>
<proteinExistence type="predicted"/>
<protein>
    <submittedName>
        <fullName evidence="1">Uncharacterized protein</fullName>
    </submittedName>
</protein>
<evidence type="ECO:0000313" key="1">
    <source>
        <dbReference type="EMBL" id="SUX47183.1"/>
    </source>
</evidence>
<accession>A0A381FL27</accession>
<dbReference type="Proteomes" id="UP000254282">
    <property type="component" value="Unassembled WGS sequence"/>
</dbReference>
<sequence>MEKIFCFYAFDCPVIVEVITNKKYYFDYECLYPYTNIKSTYFNENNNFLVDNHSIKVVLEHIFCVVGLLIVKSNPNSSTKLSSITAVNKNKDCFLALFKDVFCHFEQSVFSIDLIRNLPQLLNSQRDIISENLEVCHIYNLILKSKFSNVHFYTKSKVLFDTSLPPKVLKFLKFCNYHDWVRNSVTDFYFPNHEQNDNSAEQRLSHFNQMENQLKLKLYLSMINERRFTYYDDLLKIWWSQRY</sequence>
<dbReference type="AlphaFoldDB" id="A0A381FL27"/>
<organism evidence="1 2">
    <name type="scientific">Chryseobacterium indoltheticum</name>
    <dbReference type="NCBI Taxonomy" id="254"/>
    <lineage>
        <taxon>Bacteria</taxon>
        <taxon>Pseudomonadati</taxon>
        <taxon>Bacteroidota</taxon>
        <taxon>Flavobacteriia</taxon>
        <taxon>Flavobacteriales</taxon>
        <taxon>Weeksellaceae</taxon>
        <taxon>Chryseobacterium group</taxon>
        <taxon>Chryseobacterium</taxon>
    </lineage>
</organism>
<name>A0A381FL27_9FLAO</name>